<feature type="transmembrane region" description="Helical" evidence="1">
    <location>
        <begin position="196"/>
        <end position="220"/>
    </location>
</feature>
<keyword evidence="1" id="KW-0812">Transmembrane</keyword>
<feature type="transmembrane region" description="Helical" evidence="1">
    <location>
        <begin position="146"/>
        <end position="167"/>
    </location>
</feature>
<gene>
    <name evidence="2" type="ORF">US52_C0003G0003</name>
</gene>
<dbReference type="InterPro" id="IPR007395">
    <property type="entry name" value="Zn_peptidase_2"/>
</dbReference>
<protein>
    <recommendedName>
        <fullName evidence="4">Zinc metallopeptidase</fullName>
    </recommendedName>
</protein>
<dbReference type="PATRIC" id="fig|1619087.5.peg.34"/>
<feature type="transmembrane region" description="Helical" evidence="1">
    <location>
        <begin position="6"/>
        <end position="29"/>
    </location>
</feature>
<sequence length="229" mass="25113">MFYFDPQYLFFMLPALLVSLLASILLRIWTNEYLSRPNSTNLNGYDVMQKITTSSNLRIGFSISPGDLTDHYDPSKKLLVLSNSVAQRPTIGSVAIAAHELGHAKQHQDKSILLGLRGVIVPVVNIGTNLGYVLIIIGLVLSFSELAWLGVVFFSFSTLFSFLTLPIEIDASAKAIKMIRKNSLLSNSEIGGAKKVLIAASLTYIAGTISSLANLAYFVFRVRGINNRD</sequence>
<dbReference type="EMBL" id="LBTH01000003">
    <property type="protein sequence ID" value="KKQ36262.1"/>
    <property type="molecule type" value="Genomic_DNA"/>
</dbReference>
<feature type="transmembrane region" description="Helical" evidence="1">
    <location>
        <begin position="114"/>
        <end position="140"/>
    </location>
</feature>
<evidence type="ECO:0000313" key="3">
    <source>
        <dbReference type="Proteomes" id="UP000034852"/>
    </source>
</evidence>
<dbReference type="Proteomes" id="UP000034852">
    <property type="component" value="Unassembled WGS sequence"/>
</dbReference>
<reference evidence="2 3" key="1">
    <citation type="journal article" date="2015" name="Nature">
        <title>rRNA introns, odd ribosomes, and small enigmatic genomes across a large radiation of phyla.</title>
        <authorList>
            <person name="Brown C.T."/>
            <person name="Hug L.A."/>
            <person name="Thomas B.C."/>
            <person name="Sharon I."/>
            <person name="Castelle C.J."/>
            <person name="Singh A."/>
            <person name="Wilkins M.J."/>
            <person name="Williams K.H."/>
            <person name="Banfield J.F."/>
        </authorList>
    </citation>
    <scope>NUCLEOTIDE SEQUENCE [LARGE SCALE GENOMIC DNA]</scope>
</reference>
<evidence type="ECO:0000313" key="2">
    <source>
        <dbReference type="EMBL" id="KKQ36262.1"/>
    </source>
</evidence>
<dbReference type="Pfam" id="PF04298">
    <property type="entry name" value="Zn_peptidase_2"/>
    <property type="match status" value="1"/>
</dbReference>
<proteinExistence type="predicted"/>
<dbReference type="PANTHER" id="PTHR36434">
    <property type="entry name" value="MEMBRANE PROTEASE YUGP-RELATED"/>
    <property type="match status" value="1"/>
</dbReference>
<evidence type="ECO:0008006" key="4">
    <source>
        <dbReference type="Google" id="ProtNLM"/>
    </source>
</evidence>
<accession>A0A0G0H283</accession>
<dbReference type="PANTHER" id="PTHR36434:SF1">
    <property type="entry name" value="MEMBRANE PROTEASE YUGP-RELATED"/>
    <property type="match status" value="1"/>
</dbReference>
<evidence type="ECO:0000256" key="1">
    <source>
        <dbReference type="SAM" id="Phobius"/>
    </source>
</evidence>
<dbReference type="AlphaFoldDB" id="A0A0G0H283"/>
<keyword evidence="1" id="KW-1133">Transmembrane helix</keyword>
<comment type="caution">
    <text evidence="2">The sequence shown here is derived from an EMBL/GenBank/DDBJ whole genome shotgun (WGS) entry which is preliminary data.</text>
</comment>
<name>A0A0G0H283_9BACT</name>
<keyword evidence="1" id="KW-0472">Membrane</keyword>
<organism evidence="2 3">
    <name type="scientific">candidate division WS6 bacterium GW2011_GWA2_37_6</name>
    <dbReference type="NCBI Taxonomy" id="1619087"/>
    <lineage>
        <taxon>Bacteria</taxon>
        <taxon>Candidatus Dojkabacteria</taxon>
    </lineage>
</organism>